<gene>
    <name evidence="2" type="ORF">GCM10009676_45730</name>
</gene>
<feature type="domain" description="NAD(P)-binding" evidence="1">
    <location>
        <begin position="7"/>
        <end position="191"/>
    </location>
</feature>
<dbReference type="Pfam" id="PF13460">
    <property type="entry name" value="NAD_binding_10"/>
    <property type="match status" value="1"/>
</dbReference>
<dbReference type="SUPFAM" id="SSF51735">
    <property type="entry name" value="NAD(P)-binding Rossmann-fold domains"/>
    <property type="match status" value="1"/>
</dbReference>
<dbReference type="InterPro" id="IPR036291">
    <property type="entry name" value="NAD(P)-bd_dom_sf"/>
</dbReference>
<accession>A0ABN1WLS1</accession>
<dbReference type="CDD" id="cd05243">
    <property type="entry name" value="SDR_a5"/>
    <property type="match status" value="1"/>
</dbReference>
<dbReference type="EMBL" id="BAAALN010000019">
    <property type="protein sequence ID" value="GAA1253440.1"/>
    <property type="molecule type" value="Genomic_DNA"/>
</dbReference>
<dbReference type="Gene3D" id="3.40.50.720">
    <property type="entry name" value="NAD(P)-binding Rossmann-like Domain"/>
    <property type="match status" value="1"/>
</dbReference>
<dbReference type="RefSeq" id="WP_253865093.1">
    <property type="nucleotide sequence ID" value="NZ_BAAALN010000019.1"/>
</dbReference>
<name>A0ABN1WLS1_9PSEU</name>
<evidence type="ECO:0000313" key="3">
    <source>
        <dbReference type="Proteomes" id="UP001500653"/>
    </source>
</evidence>
<evidence type="ECO:0000313" key="2">
    <source>
        <dbReference type="EMBL" id="GAA1253440.1"/>
    </source>
</evidence>
<evidence type="ECO:0000259" key="1">
    <source>
        <dbReference type="Pfam" id="PF13460"/>
    </source>
</evidence>
<dbReference type="InterPro" id="IPR016040">
    <property type="entry name" value="NAD(P)-bd_dom"/>
</dbReference>
<protein>
    <submittedName>
        <fullName evidence="2">NAD(P)H-binding protein</fullName>
    </submittedName>
</protein>
<comment type="caution">
    <text evidence="2">The sequence shown here is derived from an EMBL/GenBank/DDBJ whole genome shotgun (WGS) entry which is preliminary data.</text>
</comment>
<sequence length="217" mass="22536">MRVVIAGGHGKIARPLEQRLAANGDEAVGIIRNPDHADDLRAVSAEPAVLDLENATVDEVAAVLDGADAAVFAAGAGPGSGMPRKETVDRGAAVLFADAAERAGVRRFVQVSAMGADGPFDEDVLGEVFAAYLRAKGAAEEDLRRRDLDWTVLRPSRLTDEPATGRVQLGDSAPRGDIPRDDVAAVLAALLGGEHGFGRTLELTAGSTPVAEAVNRL</sequence>
<dbReference type="PANTHER" id="PTHR15020">
    <property type="entry name" value="FLAVIN REDUCTASE-RELATED"/>
    <property type="match status" value="1"/>
</dbReference>
<organism evidence="2 3">
    <name type="scientific">Prauserella halophila</name>
    <dbReference type="NCBI Taxonomy" id="185641"/>
    <lineage>
        <taxon>Bacteria</taxon>
        <taxon>Bacillati</taxon>
        <taxon>Actinomycetota</taxon>
        <taxon>Actinomycetes</taxon>
        <taxon>Pseudonocardiales</taxon>
        <taxon>Pseudonocardiaceae</taxon>
        <taxon>Prauserella</taxon>
    </lineage>
</organism>
<proteinExistence type="predicted"/>
<reference evidence="2 3" key="1">
    <citation type="journal article" date="2019" name="Int. J. Syst. Evol. Microbiol.">
        <title>The Global Catalogue of Microorganisms (GCM) 10K type strain sequencing project: providing services to taxonomists for standard genome sequencing and annotation.</title>
        <authorList>
            <consortium name="The Broad Institute Genomics Platform"/>
            <consortium name="The Broad Institute Genome Sequencing Center for Infectious Disease"/>
            <person name="Wu L."/>
            <person name="Ma J."/>
        </authorList>
    </citation>
    <scope>NUCLEOTIDE SEQUENCE [LARGE SCALE GENOMIC DNA]</scope>
    <source>
        <strain evidence="2 3">JCM 13023</strain>
    </source>
</reference>
<keyword evidence="3" id="KW-1185">Reference proteome</keyword>
<dbReference type="Proteomes" id="UP001500653">
    <property type="component" value="Unassembled WGS sequence"/>
</dbReference>
<dbReference type="PANTHER" id="PTHR15020:SF50">
    <property type="entry name" value="UPF0659 PROTEIN YMR090W"/>
    <property type="match status" value="1"/>
</dbReference>